<evidence type="ECO:0000256" key="1">
    <source>
        <dbReference type="ARBA" id="ARBA00004651"/>
    </source>
</evidence>
<protein>
    <submittedName>
        <fullName evidence="9">MviN-like protein</fullName>
    </submittedName>
</protein>
<dbReference type="AlphaFoldDB" id="A0A4Q7USM9"/>
<dbReference type="GO" id="GO:0008360">
    <property type="term" value="P:regulation of cell shape"/>
    <property type="evidence" value="ECO:0007669"/>
    <property type="project" value="UniProtKB-KW"/>
</dbReference>
<name>A0A4Q7USM9_PSEST</name>
<keyword evidence="5" id="KW-0573">Peptidoglycan synthesis</keyword>
<reference evidence="9 10" key="1">
    <citation type="submission" date="2019-02" db="EMBL/GenBank/DDBJ databases">
        <title>Sequencing the genomes of 1000 actinobacteria strains.</title>
        <authorList>
            <person name="Klenk H.-P."/>
        </authorList>
    </citation>
    <scope>NUCLEOTIDE SEQUENCE [LARGE SCALE GENOMIC DNA]</scope>
    <source>
        <strain evidence="9 10">DSM 45779</strain>
    </source>
</reference>
<dbReference type="GO" id="GO:0009252">
    <property type="term" value="P:peptidoglycan biosynthetic process"/>
    <property type="evidence" value="ECO:0007669"/>
    <property type="project" value="UniProtKB-KW"/>
</dbReference>
<keyword evidence="6 8" id="KW-1133">Transmembrane helix</keyword>
<dbReference type="InterPro" id="IPR004268">
    <property type="entry name" value="MurJ"/>
</dbReference>
<dbReference type="GO" id="GO:0005886">
    <property type="term" value="C:plasma membrane"/>
    <property type="evidence" value="ECO:0007669"/>
    <property type="project" value="UniProtKB-SubCell"/>
</dbReference>
<dbReference type="PANTHER" id="PTHR47019">
    <property type="entry name" value="LIPID II FLIPPASE MURJ"/>
    <property type="match status" value="1"/>
</dbReference>
<dbReference type="Pfam" id="PF03023">
    <property type="entry name" value="MurJ"/>
    <property type="match status" value="1"/>
</dbReference>
<accession>A0A4Q7USM9</accession>
<evidence type="ECO:0000256" key="8">
    <source>
        <dbReference type="SAM" id="Phobius"/>
    </source>
</evidence>
<proteinExistence type="predicted"/>
<keyword evidence="10" id="KW-1185">Reference proteome</keyword>
<feature type="transmembrane region" description="Helical" evidence="8">
    <location>
        <begin position="60"/>
        <end position="79"/>
    </location>
</feature>
<organism evidence="9 10">
    <name type="scientific">Pseudonocardia sediminis</name>
    <dbReference type="NCBI Taxonomy" id="1397368"/>
    <lineage>
        <taxon>Bacteria</taxon>
        <taxon>Bacillati</taxon>
        <taxon>Actinomycetota</taxon>
        <taxon>Actinomycetes</taxon>
        <taxon>Pseudonocardiales</taxon>
        <taxon>Pseudonocardiaceae</taxon>
        <taxon>Pseudonocardia</taxon>
    </lineage>
</organism>
<dbReference type="GO" id="GO:0034204">
    <property type="term" value="P:lipid translocation"/>
    <property type="evidence" value="ECO:0007669"/>
    <property type="project" value="TreeGrafter"/>
</dbReference>
<keyword evidence="4" id="KW-0133">Cell shape</keyword>
<evidence type="ECO:0000256" key="2">
    <source>
        <dbReference type="ARBA" id="ARBA00022475"/>
    </source>
</evidence>
<evidence type="ECO:0000256" key="4">
    <source>
        <dbReference type="ARBA" id="ARBA00022960"/>
    </source>
</evidence>
<dbReference type="Proteomes" id="UP000291591">
    <property type="component" value="Unassembled WGS sequence"/>
</dbReference>
<comment type="subcellular location">
    <subcellularLocation>
        <location evidence="1">Cell membrane</location>
        <topology evidence="1">Multi-pass membrane protein</topology>
    </subcellularLocation>
</comment>
<dbReference type="GO" id="GO:0015648">
    <property type="term" value="F:lipid-linked peptidoglycan transporter activity"/>
    <property type="evidence" value="ECO:0007669"/>
    <property type="project" value="TreeGrafter"/>
</dbReference>
<evidence type="ECO:0000313" key="10">
    <source>
        <dbReference type="Proteomes" id="UP000291591"/>
    </source>
</evidence>
<evidence type="ECO:0000256" key="3">
    <source>
        <dbReference type="ARBA" id="ARBA00022692"/>
    </source>
</evidence>
<evidence type="ECO:0000313" key="9">
    <source>
        <dbReference type="EMBL" id="RZT83838.1"/>
    </source>
</evidence>
<feature type="transmembrane region" description="Helical" evidence="8">
    <location>
        <begin position="35"/>
        <end position="54"/>
    </location>
</feature>
<evidence type="ECO:0000256" key="5">
    <source>
        <dbReference type="ARBA" id="ARBA00022984"/>
    </source>
</evidence>
<keyword evidence="2" id="KW-1003">Cell membrane</keyword>
<comment type="caution">
    <text evidence="9">The sequence shown here is derived from an EMBL/GenBank/DDBJ whole genome shotgun (WGS) entry which is preliminary data.</text>
</comment>
<feature type="transmembrane region" description="Helical" evidence="8">
    <location>
        <begin position="99"/>
        <end position="119"/>
    </location>
</feature>
<dbReference type="InterPro" id="IPR051050">
    <property type="entry name" value="Lipid_II_flippase_MurJ/MviN"/>
</dbReference>
<keyword evidence="3 8" id="KW-0812">Transmembrane</keyword>
<dbReference type="EMBL" id="SHKL01000001">
    <property type="protein sequence ID" value="RZT83838.1"/>
    <property type="molecule type" value="Genomic_DNA"/>
</dbReference>
<dbReference type="OrthoDB" id="9786339at2"/>
<sequence>MCPRAADPADSTLLRAGGSVAVATLVSRATGFVRTLAIVATIGLGLVNSSYTVANTLPTSIYQLLLGGVLTSVVVPVLVRAAREDGDDGEAFAHRLLSVAAVGLGVATVLATAAAPWLVGL</sequence>
<evidence type="ECO:0000256" key="6">
    <source>
        <dbReference type="ARBA" id="ARBA00022989"/>
    </source>
</evidence>
<keyword evidence="7 8" id="KW-0472">Membrane</keyword>
<gene>
    <name evidence="9" type="ORF">EV383_0657</name>
</gene>
<dbReference type="PANTHER" id="PTHR47019:SF1">
    <property type="entry name" value="LIPID II FLIPPASE MURJ"/>
    <property type="match status" value="1"/>
</dbReference>
<evidence type="ECO:0000256" key="7">
    <source>
        <dbReference type="ARBA" id="ARBA00023136"/>
    </source>
</evidence>